<dbReference type="PROSITE" id="PS50076">
    <property type="entry name" value="DNAJ_2"/>
    <property type="match status" value="1"/>
</dbReference>
<dbReference type="Pfam" id="PF00226">
    <property type="entry name" value="DnaJ"/>
    <property type="match status" value="1"/>
</dbReference>
<evidence type="ECO:0000313" key="9">
    <source>
        <dbReference type="Proteomes" id="UP000001950"/>
    </source>
</evidence>
<keyword evidence="5 6" id="KW-0472">Membrane</keyword>
<reference evidence="8 9" key="1">
    <citation type="journal article" date="2005" name="Science">
        <title>Genome of the host-cell transforming parasite Theileria annulata compared with T. parva.</title>
        <authorList>
            <person name="Pain A."/>
            <person name="Renauld H."/>
            <person name="Berriman M."/>
            <person name="Murphy L."/>
            <person name="Yeats C.A."/>
            <person name="Weir W."/>
            <person name="Kerhornou A."/>
            <person name="Aslett M."/>
            <person name="Bishop R."/>
            <person name="Bouchier C."/>
            <person name="Cochet M."/>
            <person name="Coulson R.M.R."/>
            <person name="Cronin A."/>
            <person name="de Villiers E.P."/>
            <person name="Fraser A."/>
            <person name="Fosker N."/>
            <person name="Gardner M."/>
            <person name="Goble A."/>
            <person name="Griffiths-Jones S."/>
            <person name="Harris D.E."/>
            <person name="Katzer F."/>
            <person name="Larke N."/>
            <person name="Lord A."/>
            <person name="Maser P."/>
            <person name="McKellar S."/>
            <person name="Mooney P."/>
            <person name="Morton F."/>
            <person name="Nene V."/>
            <person name="O'Neil S."/>
            <person name="Price C."/>
            <person name="Quail M.A."/>
            <person name="Rabbinowitsch E."/>
            <person name="Rawlings N.D."/>
            <person name="Rutter S."/>
            <person name="Saunders D."/>
            <person name="Seeger K."/>
            <person name="Shah T."/>
            <person name="Squares R."/>
            <person name="Squares S."/>
            <person name="Tivey A."/>
            <person name="Walker A.R."/>
            <person name="Woodward J."/>
            <person name="Dobbelaere D.A.E."/>
            <person name="Langsley G."/>
            <person name="Rajandream M.A."/>
            <person name="McKeever D."/>
            <person name="Shiels B."/>
            <person name="Tait A."/>
            <person name="Barrell B.G."/>
            <person name="Hall N."/>
        </authorList>
    </citation>
    <scope>NUCLEOTIDE SEQUENCE [LARGE SCALE GENOMIC DNA]</scope>
    <source>
        <strain evidence="9">Ankara</strain>
    </source>
</reference>
<dbReference type="InterPro" id="IPR036869">
    <property type="entry name" value="J_dom_sf"/>
</dbReference>
<keyword evidence="2 6" id="KW-0812">Transmembrane</keyword>
<dbReference type="OrthoDB" id="552049at2759"/>
<dbReference type="Proteomes" id="UP000001950">
    <property type="component" value="Chromosome 1"/>
</dbReference>
<dbReference type="CDD" id="cd06257">
    <property type="entry name" value="DnaJ"/>
    <property type="match status" value="1"/>
</dbReference>
<dbReference type="GeneID" id="3864021"/>
<dbReference type="PANTHER" id="PTHR43908">
    <property type="entry name" value="AT29763P-RELATED"/>
    <property type="match status" value="1"/>
</dbReference>
<evidence type="ECO:0000256" key="6">
    <source>
        <dbReference type="SAM" id="Phobius"/>
    </source>
</evidence>
<dbReference type="eggNOG" id="KOG0714">
    <property type="taxonomic scope" value="Eukaryota"/>
</dbReference>
<keyword evidence="4 6" id="KW-1133">Transmembrane helix</keyword>
<evidence type="ECO:0000256" key="2">
    <source>
        <dbReference type="ARBA" id="ARBA00022692"/>
    </source>
</evidence>
<evidence type="ECO:0000313" key="8">
    <source>
        <dbReference type="EMBL" id="CAI72942.1"/>
    </source>
</evidence>
<dbReference type="InterPro" id="IPR018253">
    <property type="entry name" value="DnaJ_domain_CS"/>
</dbReference>
<dbReference type="PRINTS" id="PR00625">
    <property type="entry name" value="JDOMAIN"/>
</dbReference>
<dbReference type="EMBL" id="CR940347">
    <property type="protein sequence ID" value="CAI72942.1"/>
    <property type="molecule type" value="Genomic_DNA"/>
</dbReference>
<dbReference type="FunCoup" id="Q4UIZ7">
    <property type="interactions" value="157"/>
</dbReference>
<comment type="subcellular location">
    <subcellularLocation>
        <location evidence="1">Endoplasmic reticulum membrane</location>
        <topology evidence="1">Single-pass membrane protein</topology>
    </subcellularLocation>
</comment>
<dbReference type="InterPro" id="IPR051100">
    <property type="entry name" value="DnaJ_subfamily_B/C"/>
</dbReference>
<evidence type="ECO:0000259" key="7">
    <source>
        <dbReference type="PROSITE" id="PS50076"/>
    </source>
</evidence>
<proteinExistence type="predicted"/>
<dbReference type="PROSITE" id="PS00636">
    <property type="entry name" value="DNAJ_1"/>
    <property type="match status" value="1"/>
</dbReference>
<name>Q4UIZ7_THEAN</name>
<dbReference type="RefSeq" id="XP_953620.1">
    <property type="nucleotide sequence ID" value="XM_948527.1"/>
</dbReference>
<dbReference type="SMART" id="SM00271">
    <property type="entry name" value="DnaJ"/>
    <property type="match status" value="1"/>
</dbReference>
<feature type="transmembrane region" description="Helical" evidence="6">
    <location>
        <begin position="246"/>
        <end position="265"/>
    </location>
</feature>
<protein>
    <submittedName>
        <fullName evidence="8">DnaJ-like molecular chaperone, putative</fullName>
    </submittedName>
</protein>
<gene>
    <name evidence="8" type="ORF">TA16620</name>
</gene>
<sequence length="378" mass="44837">MEANKDESIKCFKIAKTAFSRQDYQKALKFANKANNMFPSQEYQTFIDKCLKFTQNTPNDTPINSNDLPNNSKDPPRKFFTTIIIINYIIMNLYNWRLMYNFVENESSSRNATEEQESLCRMIVKSKNYYEILQVAKTDSVEKIKKSYKKLALKLHPDKNPSPLASEAFKKVSTAFQCLTNPRAREEYDLHGDEERFVNQQRYQQDFVTPEQLFEAFFGIHQHNNVFHFTTRRTGGNRNNTRRGGLTQFVPLLVLMIFMLMMNLFSRSPQLYQFEKSSKFGQMQSTSLNGVVYYVDSRTFERTYPKNTAQRIKIEFEVEYKYFEDKCNDSKRENQRQIYSYLSSFRNPPPELYETPKSCKVLNDLRHSYTKLLQKYEF</sequence>
<evidence type="ECO:0000256" key="1">
    <source>
        <dbReference type="ARBA" id="ARBA00004389"/>
    </source>
</evidence>
<dbReference type="InterPro" id="IPR001623">
    <property type="entry name" value="DnaJ_domain"/>
</dbReference>
<feature type="domain" description="J" evidence="7">
    <location>
        <begin position="128"/>
        <end position="192"/>
    </location>
</feature>
<evidence type="ECO:0000256" key="4">
    <source>
        <dbReference type="ARBA" id="ARBA00022989"/>
    </source>
</evidence>
<dbReference type="KEGG" id="tan:TA16620"/>
<accession>Q4UIZ7</accession>
<dbReference type="OMA" id="ARSREHN"/>
<dbReference type="AlphaFoldDB" id="Q4UIZ7"/>
<evidence type="ECO:0000256" key="5">
    <source>
        <dbReference type="ARBA" id="ARBA00023136"/>
    </source>
</evidence>
<keyword evidence="9" id="KW-1185">Reference proteome</keyword>
<organism evidence="8 9">
    <name type="scientific">Theileria annulata</name>
    <dbReference type="NCBI Taxonomy" id="5874"/>
    <lineage>
        <taxon>Eukaryota</taxon>
        <taxon>Sar</taxon>
        <taxon>Alveolata</taxon>
        <taxon>Apicomplexa</taxon>
        <taxon>Aconoidasida</taxon>
        <taxon>Piroplasmida</taxon>
        <taxon>Theileriidae</taxon>
        <taxon>Theileria</taxon>
    </lineage>
</organism>
<dbReference type="STRING" id="5874.Q4UIZ7"/>
<dbReference type="Gene3D" id="1.10.287.110">
    <property type="entry name" value="DnaJ domain"/>
    <property type="match status" value="1"/>
</dbReference>
<dbReference type="VEuPathDB" id="PiroplasmaDB:TA16620"/>
<evidence type="ECO:0000256" key="3">
    <source>
        <dbReference type="ARBA" id="ARBA00022824"/>
    </source>
</evidence>
<dbReference type="InParanoid" id="Q4UIZ7"/>
<dbReference type="SUPFAM" id="SSF46565">
    <property type="entry name" value="Chaperone J-domain"/>
    <property type="match status" value="1"/>
</dbReference>
<dbReference type="GO" id="GO:0005789">
    <property type="term" value="C:endoplasmic reticulum membrane"/>
    <property type="evidence" value="ECO:0007669"/>
    <property type="project" value="UniProtKB-SubCell"/>
</dbReference>
<keyword evidence="3" id="KW-0256">Endoplasmic reticulum</keyword>
<dbReference type="Pfam" id="PF09320">
    <property type="entry name" value="DUF1977"/>
    <property type="match status" value="1"/>
</dbReference>
<dbReference type="InterPro" id="IPR015399">
    <property type="entry name" value="DUF1977_DnaJ-like"/>
</dbReference>
<feature type="transmembrane region" description="Helical" evidence="6">
    <location>
        <begin position="79"/>
        <end position="96"/>
    </location>
</feature>